<keyword evidence="8" id="KW-0902">Two-component regulatory system</keyword>
<dbReference type="EMBL" id="JAFGIX010000085">
    <property type="protein sequence ID" value="MBN1574636.1"/>
    <property type="molecule type" value="Genomic_DNA"/>
</dbReference>
<dbReference type="SMART" id="SM00387">
    <property type="entry name" value="HATPase_c"/>
    <property type="match status" value="1"/>
</dbReference>
<dbReference type="InterPro" id="IPR003594">
    <property type="entry name" value="HATPase_dom"/>
</dbReference>
<dbReference type="InterPro" id="IPR001610">
    <property type="entry name" value="PAC"/>
</dbReference>
<dbReference type="SMART" id="SM00388">
    <property type="entry name" value="HisKA"/>
    <property type="match status" value="1"/>
</dbReference>
<dbReference type="GO" id="GO:0000155">
    <property type="term" value="F:phosphorelay sensor kinase activity"/>
    <property type="evidence" value="ECO:0007669"/>
    <property type="project" value="InterPro"/>
</dbReference>
<dbReference type="SUPFAM" id="SSF47384">
    <property type="entry name" value="Homodimeric domain of signal transducing histidine kinase"/>
    <property type="match status" value="1"/>
</dbReference>
<evidence type="ECO:0000256" key="8">
    <source>
        <dbReference type="ARBA" id="ARBA00023012"/>
    </source>
</evidence>
<evidence type="ECO:0000256" key="4">
    <source>
        <dbReference type="ARBA" id="ARBA00022679"/>
    </source>
</evidence>
<dbReference type="Pfam" id="PF02518">
    <property type="entry name" value="HATPase_c"/>
    <property type="match status" value="1"/>
</dbReference>
<dbReference type="InterPro" id="IPR035965">
    <property type="entry name" value="PAS-like_dom_sf"/>
</dbReference>
<feature type="domain" description="PAS" evidence="12">
    <location>
        <begin position="489"/>
        <end position="559"/>
    </location>
</feature>
<dbReference type="InterPro" id="IPR036890">
    <property type="entry name" value="HATPase_C_sf"/>
</dbReference>
<comment type="catalytic activity">
    <reaction evidence="1">
        <text>ATP + protein L-histidine = ADP + protein N-phospho-L-histidine.</text>
        <dbReference type="EC" id="2.7.13.3"/>
    </reaction>
</comment>
<keyword evidence="3 9" id="KW-0597">Phosphoprotein</keyword>
<dbReference type="PROSITE" id="PS50110">
    <property type="entry name" value="RESPONSE_REGULATORY"/>
    <property type="match status" value="1"/>
</dbReference>
<dbReference type="SMART" id="SM00091">
    <property type="entry name" value="PAS"/>
    <property type="match status" value="2"/>
</dbReference>
<protein>
    <recommendedName>
        <fullName evidence="2">histidine kinase</fullName>
        <ecNumber evidence="2">2.7.13.3</ecNumber>
    </recommendedName>
</protein>
<dbReference type="GO" id="GO:0006355">
    <property type="term" value="P:regulation of DNA-templated transcription"/>
    <property type="evidence" value="ECO:0007669"/>
    <property type="project" value="InterPro"/>
</dbReference>
<evidence type="ECO:0000259" key="13">
    <source>
        <dbReference type="PROSITE" id="PS50113"/>
    </source>
</evidence>
<dbReference type="Gene3D" id="3.30.565.10">
    <property type="entry name" value="Histidine kinase-like ATPase, C-terminal domain"/>
    <property type="match status" value="1"/>
</dbReference>
<dbReference type="Gene3D" id="1.10.287.130">
    <property type="match status" value="1"/>
</dbReference>
<dbReference type="InterPro" id="IPR000700">
    <property type="entry name" value="PAS-assoc_C"/>
</dbReference>
<dbReference type="AlphaFoldDB" id="A0A9D8PP54"/>
<evidence type="ECO:0000256" key="9">
    <source>
        <dbReference type="PROSITE-ProRule" id="PRU00169"/>
    </source>
</evidence>
<dbReference type="InterPro" id="IPR003661">
    <property type="entry name" value="HisK_dim/P_dom"/>
</dbReference>
<evidence type="ECO:0000313" key="15">
    <source>
        <dbReference type="Proteomes" id="UP000809273"/>
    </source>
</evidence>
<dbReference type="PROSITE" id="PS50112">
    <property type="entry name" value="PAS"/>
    <property type="match status" value="2"/>
</dbReference>
<dbReference type="Proteomes" id="UP000809273">
    <property type="component" value="Unassembled WGS sequence"/>
</dbReference>
<dbReference type="Pfam" id="PF00512">
    <property type="entry name" value="HisKA"/>
    <property type="match status" value="1"/>
</dbReference>
<dbReference type="GO" id="GO:0005524">
    <property type="term" value="F:ATP binding"/>
    <property type="evidence" value="ECO:0007669"/>
    <property type="project" value="UniProtKB-KW"/>
</dbReference>
<evidence type="ECO:0000256" key="2">
    <source>
        <dbReference type="ARBA" id="ARBA00012438"/>
    </source>
</evidence>
<dbReference type="Gene3D" id="3.40.50.2300">
    <property type="match status" value="1"/>
</dbReference>
<dbReference type="InterPro" id="IPR001789">
    <property type="entry name" value="Sig_transdc_resp-reg_receiver"/>
</dbReference>
<dbReference type="InterPro" id="IPR005467">
    <property type="entry name" value="His_kinase_dom"/>
</dbReference>
<dbReference type="SUPFAM" id="SSF55874">
    <property type="entry name" value="ATPase domain of HSP90 chaperone/DNA topoisomerase II/histidine kinase"/>
    <property type="match status" value="1"/>
</dbReference>
<gene>
    <name evidence="14" type="ORF">JW984_15670</name>
</gene>
<dbReference type="InterPro" id="IPR013767">
    <property type="entry name" value="PAS_fold"/>
</dbReference>
<dbReference type="InterPro" id="IPR011006">
    <property type="entry name" value="CheY-like_superfamily"/>
</dbReference>
<dbReference type="EC" id="2.7.13.3" evidence="2"/>
<dbReference type="PRINTS" id="PR00344">
    <property type="entry name" value="BCTRLSENSOR"/>
</dbReference>
<evidence type="ECO:0000313" key="14">
    <source>
        <dbReference type="EMBL" id="MBN1574636.1"/>
    </source>
</evidence>
<evidence type="ECO:0000256" key="7">
    <source>
        <dbReference type="ARBA" id="ARBA00022840"/>
    </source>
</evidence>
<comment type="caution">
    <text evidence="14">The sequence shown here is derived from an EMBL/GenBank/DDBJ whole genome shotgun (WGS) entry which is preliminary data.</text>
</comment>
<dbReference type="SMART" id="SM00448">
    <property type="entry name" value="REC"/>
    <property type="match status" value="1"/>
</dbReference>
<feature type="domain" description="PAC" evidence="13">
    <location>
        <begin position="437"/>
        <end position="488"/>
    </location>
</feature>
<feature type="domain" description="Response regulatory" evidence="11">
    <location>
        <begin position="859"/>
        <end position="975"/>
    </location>
</feature>
<evidence type="ECO:0000256" key="1">
    <source>
        <dbReference type="ARBA" id="ARBA00000085"/>
    </source>
</evidence>
<dbReference type="SUPFAM" id="SSF55785">
    <property type="entry name" value="PYP-like sensor domain (PAS domain)"/>
    <property type="match status" value="2"/>
</dbReference>
<evidence type="ECO:0000256" key="3">
    <source>
        <dbReference type="ARBA" id="ARBA00022553"/>
    </source>
</evidence>
<proteinExistence type="predicted"/>
<keyword evidence="5" id="KW-0547">Nucleotide-binding</keyword>
<dbReference type="CDD" id="cd00082">
    <property type="entry name" value="HisKA"/>
    <property type="match status" value="1"/>
</dbReference>
<evidence type="ECO:0000259" key="12">
    <source>
        <dbReference type="PROSITE" id="PS50112"/>
    </source>
</evidence>
<keyword evidence="4" id="KW-0808">Transferase</keyword>
<dbReference type="NCBIfam" id="TIGR00229">
    <property type="entry name" value="sensory_box"/>
    <property type="match status" value="2"/>
</dbReference>
<dbReference type="PROSITE" id="PS50113">
    <property type="entry name" value="PAC"/>
    <property type="match status" value="2"/>
</dbReference>
<keyword evidence="6" id="KW-0418">Kinase</keyword>
<dbReference type="InterPro" id="IPR036097">
    <property type="entry name" value="HisK_dim/P_sf"/>
</dbReference>
<dbReference type="InterPro" id="IPR000014">
    <property type="entry name" value="PAS"/>
</dbReference>
<dbReference type="SUPFAM" id="SSF52172">
    <property type="entry name" value="CheY-like"/>
    <property type="match status" value="1"/>
</dbReference>
<evidence type="ECO:0000256" key="5">
    <source>
        <dbReference type="ARBA" id="ARBA00022741"/>
    </source>
</evidence>
<dbReference type="InterPro" id="IPR001638">
    <property type="entry name" value="Solute-binding_3/MltF_N"/>
</dbReference>
<dbReference type="PROSITE" id="PS50109">
    <property type="entry name" value="HIS_KIN"/>
    <property type="match status" value="1"/>
</dbReference>
<evidence type="ECO:0000256" key="6">
    <source>
        <dbReference type="ARBA" id="ARBA00022777"/>
    </source>
</evidence>
<feature type="modified residue" description="4-aspartylphosphate" evidence="9">
    <location>
        <position position="908"/>
    </location>
</feature>
<feature type="domain" description="Histidine kinase" evidence="10">
    <location>
        <begin position="628"/>
        <end position="838"/>
    </location>
</feature>
<sequence length="977" mass="110922">MGTEKRLILLSVVTAVLIGIPAFHFSSDPPREARQNHFFKADKPVLLAAEHDAPEIFFPNPKIKTDSVVIVREDQPDDLSKNNDYGSYNRTVRVGIYQNQPKIFIDEDSRPSGIFVDILEEIARLEKWNLVYVPCEWAECLDALENDRIDLMPDVAYSRERDEKYDFHKAPVVDSWSQVYANKSIPMTTLSDLKGRRIALLKRGIQETVFKQMISGFGFNVNIVETKTYEEGFRLAGKGSVDAVISNHLIGNYFFEKYGLIKTPIVFNPVSLYFATAQGRNLELLDAIDYHLNSWQVQPNSQYYITMARWMEKPPKKVVPRYLKWIIFVTLGFLVLSLGVIQILRLQVGAKTRHLVEANELLQKSEEKYRLLVENLNDVIFNLDAEGNITYMNPVAERIFGYRTEDIIGNSFSKYVHPDDIGGLMGSREETIGGVLNPYEFRMVDKKGSIHHVRTSSRPIKKDSQHVGMIGVLTDITKKRKAEEALRESEGKYRTIINTIEDGYFEVDLKGSFTFFNESMMRMLGYDKEKMLGLNYRKYMTKEIADKVYLTFNEVFRTGVPAKNADWRLIRKSKELIDIETSISLKRDDSYGPIGFFGIARDVTEKKKMEFQLLQTEKLSTMGTLMSGVAHELNNPLTSIIGYAQLLSKRDVPDEIKEKLDVILRESIRSSKIVGGLLAFAREHKPERKTININDVLMESIKLREYDLKVSNVDIRTSLSRDLPQTYADPYQLQQVFINLINNARDAIEEQDQGVLSISSYRENDNIVLEFEDTGPGIPEELVNRIFDPFFTTKEAGKGTGLGLSMAYGIIKEHNGTISVESKPGIGTKFIISIPIVKNARPIMDEVKAPIKAPDGVKSILIVEDEASLRDLLYNALTETGYSVEITSTGDEALDILGAKEFDAVISDIKMPGINGKELYLHLQKSHADIADKIIFITGDVLNKETQSFLQNTNNKFIEKPFNVDVLVSMLNEVLSE</sequence>
<reference evidence="14" key="2">
    <citation type="submission" date="2021-01" db="EMBL/GenBank/DDBJ databases">
        <authorList>
            <person name="Hahn C.R."/>
            <person name="Youssef N.H."/>
            <person name="Elshahed M."/>
        </authorList>
    </citation>
    <scope>NUCLEOTIDE SEQUENCE</scope>
    <source>
        <strain evidence="14">Zod_Metabat.24</strain>
    </source>
</reference>
<evidence type="ECO:0000259" key="10">
    <source>
        <dbReference type="PROSITE" id="PS50109"/>
    </source>
</evidence>
<dbReference type="Pfam" id="PF00989">
    <property type="entry name" value="PAS"/>
    <property type="match status" value="1"/>
</dbReference>
<dbReference type="Gene3D" id="3.40.190.10">
    <property type="entry name" value="Periplasmic binding protein-like II"/>
    <property type="match status" value="2"/>
</dbReference>
<dbReference type="InterPro" id="IPR013655">
    <property type="entry name" value="PAS_fold_3"/>
</dbReference>
<dbReference type="Pfam" id="PF08447">
    <property type="entry name" value="PAS_3"/>
    <property type="match status" value="1"/>
</dbReference>
<dbReference type="SUPFAM" id="SSF53850">
    <property type="entry name" value="Periplasmic binding protein-like II"/>
    <property type="match status" value="1"/>
</dbReference>
<name>A0A9D8PP54_9DELT</name>
<dbReference type="SMART" id="SM00086">
    <property type="entry name" value="PAC"/>
    <property type="match status" value="2"/>
</dbReference>
<dbReference type="PANTHER" id="PTHR43065">
    <property type="entry name" value="SENSOR HISTIDINE KINASE"/>
    <property type="match status" value="1"/>
</dbReference>
<dbReference type="PANTHER" id="PTHR43065:SF46">
    <property type="entry name" value="C4-DICARBOXYLATE TRANSPORT SENSOR PROTEIN DCTB"/>
    <property type="match status" value="1"/>
</dbReference>
<reference evidence="14" key="1">
    <citation type="journal article" date="2021" name="Environ. Microbiol.">
        <title>Genomic characterization of three novel Desulfobacterota classes expand the metabolic and phylogenetic diversity of the phylum.</title>
        <authorList>
            <person name="Murphy C.L."/>
            <person name="Biggerstaff J."/>
            <person name="Eichhorn A."/>
            <person name="Ewing E."/>
            <person name="Shahan R."/>
            <person name="Soriano D."/>
            <person name="Stewart S."/>
            <person name="VanMol K."/>
            <person name="Walker R."/>
            <person name="Walters P."/>
            <person name="Elshahed M.S."/>
            <person name="Youssef N.H."/>
        </authorList>
    </citation>
    <scope>NUCLEOTIDE SEQUENCE</scope>
    <source>
        <strain evidence="14">Zod_Metabat.24</strain>
    </source>
</reference>
<keyword evidence="7" id="KW-0067">ATP-binding</keyword>
<dbReference type="InterPro" id="IPR004358">
    <property type="entry name" value="Sig_transdc_His_kin-like_C"/>
</dbReference>
<dbReference type="Pfam" id="PF00072">
    <property type="entry name" value="Response_reg"/>
    <property type="match status" value="1"/>
</dbReference>
<dbReference type="CDD" id="cd00130">
    <property type="entry name" value="PAS"/>
    <property type="match status" value="2"/>
</dbReference>
<dbReference type="Gene3D" id="3.30.450.20">
    <property type="entry name" value="PAS domain"/>
    <property type="match status" value="2"/>
</dbReference>
<organism evidence="14 15">
    <name type="scientific">Candidatus Zymogenus saltonus</name>
    <dbReference type="NCBI Taxonomy" id="2844893"/>
    <lineage>
        <taxon>Bacteria</taxon>
        <taxon>Deltaproteobacteria</taxon>
        <taxon>Candidatus Zymogenia</taxon>
        <taxon>Candidatus Zymogeniales</taxon>
        <taxon>Candidatus Zymogenaceae</taxon>
        <taxon>Candidatus Zymogenus</taxon>
    </lineage>
</organism>
<evidence type="ECO:0000259" key="11">
    <source>
        <dbReference type="PROSITE" id="PS50110"/>
    </source>
</evidence>
<feature type="domain" description="PAC" evidence="13">
    <location>
        <begin position="563"/>
        <end position="615"/>
    </location>
</feature>
<feature type="domain" description="PAS" evidence="12">
    <location>
        <begin position="365"/>
        <end position="420"/>
    </location>
</feature>
<dbReference type="Pfam" id="PF00497">
    <property type="entry name" value="SBP_bac_3"/>
    <property type="match status" value="1"/>
</dbReference>
<dbReference type="SMART" id="SM00062">
    <property type="entry name" value="PBPb"/>
    <property type="match status" value="1"/>
</dbReference>
<accession>A0A9D8PP54</accession>